<feature type="domain" description="N-acetyltransferase" evidence="1">
    <location>
        <begin position="10"/>
        <end position="161"/>
    </location>
</feature>
<dbReference type="PROSITE" id="PS51186">
    <property type="entry name" value="GNAT"/>
    <property type="match status" value="1"/>
</dbReference>
<dbReference type="PANTHER" id="PTHR43792">
    <property type="entry name" value="GNAT FAMILY, PUTATIVE (AFU_ORTHOLOGUE AFUA_3G00765)-RELATED-RELATED"/>
    <property type="match status" value="1"/>
</dbReference>
<dbReference type="InterPro" id="IPR000182">
    <property type="entry name" value="GNAT_dom"/>
</dbReference>
<dbReference type="KEGG" id="nia:A8C56_21680"/>
<dbReference type="EMBL" id="CP015772">
    <property type="protein sequence ID" value="ANH83240.1"/>
    <property type="molecule type" value="Genomic_DNA"/>
</dbReference>
<gene>
    <name evidence="2" type="ORF">A8C56_21680</name>
</gene>
<dbReference type="InterPro" id="IPR051531">
    <property type="entry name" value="N-acetyltransferase"/>
</dbReference>
<protein>
    <recommendedName>
        <fullName evidence="1">N-acetyltransferase domain-containing protein</fullName>
    </recommendedName>
</protein>
<evidence type="ECO:0000313" key="2">
    <source>
        <dbReference type="EMBL" id="ANH83240.1"/>
    </source>
</evidence>
<name>A0A1A9I950_9BACT</name>
<sequence length="161" mass="18401">MQDTYSSNRIILQKLTVADALPFYTLYTYRKERTDFTENPFRKDERPAAFTERIIALCECIFTVRIKEKPEQIIGDCALHDWDPATGEIEIGGSLFPEFWGLGLMHAAFELLIGIAKNEFLAKAIIGKTNVDNRNAIRLVQKMGFQKDRVSGNGIIMRKQL</sequence>
<organism evidence="2 3">
    <name type="scientific">Niabella ginsenosidivorans</name>
    <dbReference type="NCBI Taxonomy" id="1176587"/>
    <lineage>
        <taxon>Bacteria</taxon>
        <taxon>Pseudomonadati</taxon>
        <taxon>Bacteroidota</taxon>
        <taxon>Chitinophagia</taxon>
        <taxon>Chitinophagales</taxon>
        <taxon>Chitinophagaceae</taxon>
        <taxon>Niabella</taxon>
    </lineage>
</organism>
<reference evidence="2 3" key="1">
    <citation type="submission" date="2016-05" db="EMBL/GenBank/DDBJ databases">
        <title>Niabella ginsenosidivorans BS26 whole genome sequencing.</title>
        <authorList>
            <person name="Im W.T."/>
            <person name="Siddiqi M.Z."/>
        </authorList>
    </citation>
    <scope>NUCLEOTIDE SEQUENCE [LARGE SCALE GENOMIC DNA]</scope>
    <source>
        <strain evidence="2 3">BS26</strain>
    </source>
</reference>
<dbReference type="RefSeq" id="WP_067760633.1">
    <property type="nucleotide sequence ID" value="NZ_CP015772.1"/>
</dbReference>
<dbReference type="STRING" id="1176587.A8C56_21680"/>
<dbReference type="Gene3D" id="3.40.630.30">
    <property type="match status" value="1"/>
</dbReference>
<accession>A0A1A9I950</accession>
<evidence type="ECO:0000259" key="1">
    <source>
        <dbReference type="PROSITE" id="PS51186"/>
    </source>
</evidence>
<dbReference type="InterPro" id="IPR016181">
    <property type="entry name" value="Acyl_CoA_acyltransferase"/>
</dbReference>
<keyword evidence="3" id="KW-1185">Reference proteome</keyword>
<dbReference type="SUPFAM" id="SSF55729">
    <property type="entry name" value="Acyl-CoA N-acyltransferases (Nat)"/>
    <property type="match status" value="1"/>
</dbReference>
<dbReference type="Pfam" id="PF13302">
    <property type="entry name" value="Acetyltransf_3"/>
    <property type="match status" value="1"/>
</dbReference>
<dbReference type="GO" id="GO:0016747">
    <property type="term" value="F:acyltransferase activity, transferring groups other than amino-acyl groups"/>
    <property type="evidence" value="ECO:0007669"/>
    <property type="project" value="InterPro"/>
</dbReference>
<proteinExistence type="predicted"/>
<dbReference type="Proteomes" id="UP000077667">
    <property type="component" value="Chromosome"/>
</dbReference>
<dbReference type="AlphaFoldDB" id="A0A1A9I950"/>
<evidence type="ECO:0000313" key="3">
    <source>
        <dbReference type="Proteomes" id="UP000077667"/>
    </source>
</evidence>
<dbReference type="OrthoDB" id="9788916at2"/>